<dbReference type="Proteomes" id="UP001499938">
    <property type="component" value="Unassembled WGS sequence"/>
</dbReference>
<reference evidence="1 2" key="1">
    <citation type="journal article" date="2019" name="Int. J. Syst. Evol. Microbiol.">
        <title>The Global Catalogue of Microorganisms (GCM) 10K type strain sequencing project: providing services to taxonomists for standard genome sequencing and annotation.</title>
        <authorList>
            <consortium name="The Broad Institute Genomics Platform"/>
            <consortium name="The Broad Institute Genome Sequencing Center for Infectious Disease"/>
            <person name="Wu L."/>
            <person name="Ma J."/>
        </authorList>
    </citation>
    <scope>NUCLEOTIDE SEQUENCE [LARGE SCALE GENOMIC DNA]</scope>
    <source>
        <strain evidence="1 2">JCM 15592</strain>
    </source>
</reference>
<sequence>MTARAEYTKAIFSAAAHLSAVVRNPDHTREEIILTTQNLNAARLARFLHDMEISNPDCLSAEQRAEFSLQLVAPNA</sequence>
<keyword evidence="2" id="KW-1185">Reference proteome</keyword>
<accession>A0ABN2LY51</accession>
<proteinExistence type="predicted"/>
<organism evidence="1 2">
    <name type="scientific">Nostocoides veronense</name>
    <dbReference type="NCBI Taxonomy" id="330836"/>
    <lineage>
        <taxon>Bacteria</taxon>
        <taxon>Bacillati</taxon>
        <taxon>Actinomycetota</taxon>
        <taxon>Actinomycetes</taxon>
        <taxon>Micrococcales</taxon>
        <taxon>Intrasporangiaceae</taxon>
        <taxon>Nostocoides</taxon>
    </lineage>
</organism>
<dbReference type="EMBL" id="BAAAPO010000042">
    <property type="protein sequence ID" value="GAA1802931.1"/>
    <property type="molecule type" value="Genomic_DNA"/>
</dbReference>
<protein>
    <submittedName>
        <fullName evidence="1">Uncharacterized protein</fullName>
    </submittedName>
</protein>
<comment type="caution">
    <text evidence="1">The sequence shown here is derived from an EMBL/GenBank/DDBJ whole genome shotgun (WGS) entry which is preliminary data.</text>
</comment>
<evidence type="ECO:0000313" key="2">
    <source>
        <dbReference type="Proteomes" id="UP001499938"/>
    </source>
</evidence>
<gene>
    <name evidence="1" type="ORF">GCM10009811_28310</name>
</gene>
<name>A0ABN2LY51_9MICO</name>
<evidence type="ECO:0000313" key="1">
    <source>
        <dbReference type="EMBL" id="GAA1802931.1"/>
    </source>
</evidence>
<dbReference type="RefSeq" id="WP_344086742.1">
    <property type="nucleotide sequence ID" value="NZ_BAAAPO010000042.1"/>
</dbReference>